<comment type="caution">
    <text evidence="2">The sequence shown here is derived from an EMBL/GenBank/DDBJ whole genome shotgun (WGS) entry which is preliminary data.</text>
</comment>
<name>A0ABV2T4A2_9BACT</name>
<dbReference type="RefSeq" id="WP_354660493.1">
    <property type="nucleotide sequence ID" value="NZ_JBEXAC010000001.1"/>
</dbReference>
<keyword evidence="3" id="KW-1185">Reference proteome</keyword>
<dbReference type="Pfam" id="PF08845">
    <property type="entry name" value="SymE_toxin"/>
    <property type="match status" value="1"/>
</dbReference>
<reference evidence="2 3" key="1">
    <citation type="submission" date="2024-06" db="EMBL/GenBank/DDBJ databases">
        <title>Chitinophaga defluvii sp. nov., isolated from municipal sewage.</title>
        <authorList>
            <person name="Zhang L."/>
        </authorList>
    </citation>
    <scope>NUCLEOTIDE SEQUENCE [LARGE SCALE GENOMIC DNA]</scope>
    <source>
        <strain evidence="2 3">H8</strain>
    </source>
</reference>
<organism evidence="2 3">
    <name type="scientific">Chitinophaga defluvii</name>
    <dbReference type="NCBI Taxonomy" id="3163343"/>
    <lineage>
        <taxon>Bacteria</taxon>
        <taxon>Pseudomonadati</taxon>
        <taxon>Bacteroidota</taxon>
        <taxon>Chitinophagia</taxon>
        <taxon>Chitinophagales</taxon>
        <taxon>Chitinophagaceae</taxon>
        <taxon>Chitinophaga</taxon>
    </lineage>
</organism>
<feature type="domain" description="Toxin SymE-like" evidence="1">
    <location>
        <begin position="19"/>
        <end position="57"/>
    </location>
</feature>
<dbReference type="InterPro" id="IPR014944">
    <property type="entry name" value="Toxin_SymE-like"/>
</dbReference>
<dbReference type="Proteomes" id="UP001549749">
    <property type="component" value="Unassembled WGS sequence"/>
</dbReference>
<evidence type="ECO:0000313" key="2">
    <source>
        <dbReference type="EMBL" id="MET6997858.1"/>
    </source>
</evidence>
<accession>A0ABV2T4A2</accession>
<proteinExistence type="predicted"/>
<dbReference type="EMBL" id="JBEXAC010000001">
    <property type="protein sequence ID" value="MET6997858.1"/>
    <property type="molecule type" value="Genomic_DNA"/>
</dbReference>
<evidence type="ECO:0000259" key="1">
    <source>
        <dbReference type="Pfam" id="PF08845"/>
    </source>
</evidence>
<sequence>MRTIFRNAKLHSKAARRQERTVDVPWLNLSGHWLVKAGFNIGDDICIMVQHNYLRITKPGQVSKSDHPVKYKIK</sequence>
<evidence type="ECO:0000313" key="3">
    <source>
        <dbReference type="Proteomes" id="UP001549749"/>
    </source>
</evidence>
<protein>
    <submittedName>
        <fullName evidence="2">SymE family type I addiction module toxin</fullName>
    </submittedName>
</protein>
<gene>
    <name evidence="2" type="ORF">ABR189_10780</name>
</gene>